<keyword evidence="4" id="KW-1185">Reference proteome</keyword>
<dbReference type="RefSeq" id="WP_058938495.1">
    <property type="nucleotide sequence ID" value="NZ_LLYW01000015.1"/>
</dbReference>
<dbReference type="EMBL" id="LLYW01000015">
    <property type="protein sequence ID" value="KUH33781.1"/>
    <property type="molecule type" value="Genomic_DNA"/>
</dbReference>
<evidence type="ECO:0000256" key="1">
    <source>
        <dbReference type="SAM" id="Coils"/>
    </source>
</evidence>
<dbReference type="InterPro" id="IPR011635">
    <property type="entry name" value="CARDB"/>
</dbReference>
<comment type="caution">
    <text evidence="3">The sequence shown here is derived from an EMBL/GenBank/DDBJ whole genome shotgun (WGS) entry which is preliminary data.</text>
</comment>
<gene>
    <name evidence="3" type="ORF">APY94_04470</name>
</gene>
<name>A0A100XYA0_9EURY</name>
<feature type="coiled-coil region" evidence="1">
    <location>
        <begin position="861"/>
        <end position="922"/>
    </location>
</feature>
<dbReference type="SUPFAM" id="SSF49344">
    <property type="entry name" value="CBD9-like"/>
    <property type="match status" value="3"/>
</dbReference>
<evidence type="ECO:0000313" key="3">
    <source>
        <dbReference type="EMBL" id="KUH33781.1"/>
    </source>
</evidence>
<evidence type="ECO:0000259" key="2">
    <source>
        <dbReference type="Pfam" id="PF07705"/>
    </source>
</evidence>
<reference evidence="3 4" key="1">
    <citation type="submission" date="2015-10" db="EMBL/GenBank/DDBJ databases">
        <title>Draft genome sequence of Thermococcus celericrescens strain DSM 17994.</title>
        <authorList>
            <person name="Hong S.-J."/>
            <person name="Park C.-E."/>
            <person name="Shin J.-H."/>
        </authorList>
    </citation>
    <scope>NUCLEOTIDE SEQUENCE [LARGE SCALE GENOMIC DNA]</scope>
    <source>
        <strain evidence="3 4">DSM 17994</strain>
    </source>
</reference>
<proteinExistence type="predicted"/>
<dbReference type="STRING" id="227598.APY94_04470"/>
<organism evidence="3 4">
    <name type="scientific">Thermococcus celericrescens</name>
    <dbReference type="NCBI Taxonomy" id="227598"/>
    <lineage>
        <taxon>Archaea</taxon>
        <taxon>Methanobacteriati</taxon>
        <taxon>Methanobacteriota</taxon>
        <taxon>Thermococci</taxon>
        <taxon>Thermococcales</taxon>
        <taxon>Thermococcaceae</taxon>
        <taxon>Thermococcus</taxon>
    </lineage>
</organism>
<dbReference type="Pfam" id="PF07705">
    <property type="entry name" value="CARDB"/>
    <property type="match status" value="1"/>
</dbReference>
<dbReference type="Proteomes" id="UP000053462">
    <property type="component" value="Unassembled WGS sequence"/>
</dbReference>
<dbReference type="InterPro" id="IPR013783">
    <property type="entry name" value="Ig-like_fold"/>
</dbReference>
<accession>A0A100XYA0</accession>
<sequence>MKKTAAVVLTFVLLLGLVPMFSGLVSAMYGTKIIDGSLSDWTPSDLVAVGKDTGLEGANLDRLHVSWDNEYLYIAVKTNNTQSWDVAYGIGIDVDPGTGNGYVSGGDSWGRSVEFSNGFALDYEIYFWWGQSSGMGTDNFNIWTGGGWDYKGISGVGGSFAYTGNTSTGLQTVEIKIPWSALGGKPEKIAVMAWVTGSGGSAVDSLPVDPAIDYTDIGNEWGDTDTFTNLPVIYVAPKTIDGNLSDWSENELAAEDTTGTGLDVGNLSKFYVSWDDQYLYLAIETNNTKNGGMAYGFGIDIDPGTGNGYTTGGDAWGRGIEFSNGYALDYEVYFWWDDGSASITAAQLNPYEGGWSWPSLTDMGGKYNYTGDSSTGLKTLEVAVPWSAIGGMPSKFAVAAWVTGGGGSAVDVLPQEGAAADNADEWSDTDVITEMADFEMFIPVPELTASITGPGIAGLNRTTEYRVTVKNLGSLPAADAEVRAYVNDTLISNWTIDIGAGEERELTFTWKPNETGRYTLKVTVDEGNLITEANEDNNVVTMDVDVVWVGKIEVDGNPNDWPSANLLNDTYTVINGTFIWRDAENDQRTDNDNYLEETNYTSSHADLTEVAVTKDDHYVYFLFRFRNMSNMKLGANGATFIAVPIDYKDGGKAGGFAGSMDMSSVIEWDIQMAVNLKCSGCSGDTAVNAAGNSVESMLYFIDPNNDIVTVNGAVVGVNLSANTIEVRVPLGVFEGASSFNFQVATGLSWGGGVWNFGEAFSDDDISDAVDVLSDKPTEEEVMDGYLDYYICIETNGMVEKANDVDYTSVRRKMQMQEFWRGFVSLNKYYGMWHFKNDYGRYLELDEYFRNTTLPEEIEKKVEEYENTVNDLLKLYNEGKENIDNGNAALGASIKIFRAYTGLKKVVHEMEELKKIVEEGNLERLEYLKELSKNLTKTIDGNLDDWSVQPVAVDETGYGQDGANLKALYVDHDDQFLYIALTTENSASWRVSYSISLDYRAGGYTDGQDSWSRKVSFSRGIDAQLYFFWNGEFFGDPGTSTITSAQLALWNGTGWKYEDLKWIGFYAYTGNQKDGLQTLEIAIPWEALGVKPGEINVVAYVTGQGAGDSAVDSLPLQDAVKGTDPGQEWGDADTFTQFATVNIE</sequence>
<dbReference type="CDD" id="cd00241">
    <property type="entry name" value="DOMON_like"/>
    <property type="match status" value="1"/>
</dbReference>
<keyword evidence="1" id="KW-0175">Coiled coil</keyword>
<protein>
    <recommendedName>
        <fullName evidence="2">CARDB domain-containing protein</fullName>
    </recommendedName>
</protein>
<dbReference type="OrthoDB" id="92044at2157"/>
<dbReference type="Gene3D" id="2.60.40.10">
    <property type="entry name" value="Immunoglobulins"/>
    <property type="match status" value="1"/>
</dbReference>
<dbReference type="Gene3D" id="2.60.40.1190">
    <property type="match status" value="2"/>
</dbReference>
<evidence type="ECO:0000313" key="4">
    <source>
        <dbReference type="Proteomes" id="UP000053462"/>
    </source>
</evidence>
<dbReference type="AlphaFoldDB" id="A0A100XYA0"/>
<feature type="domain" description="CARDB" evidence="2">
    <location>
        <begin position="445"/>
        <end position="541"/>
    </location>
</feature>